<evidence type="ECO:0000313" key="3">
    <source>
        <dbReference type="EMBL" id="GGJ00437.1"/>
    </source>
</evidence>
<organism evidence="3 4">
    <name type="scientific">Halobellus salinus</name>
    <dbReference type="NCBI Taxonomy" id="931585"/>
    <lineage>
        <taxon>Archaea</taxon>
        <taxon>Methanobacteriati</taxon>
        <taxon>Methanobacteriota</taxon>
        <taxon>Stenosarchaea group</taxon>
        <taxon>Halobacteria</taxon>
        <taxon>Halobacteriales</taxon>
        <taxon>Haloferacaceae</taxon>
        <taxon>Halobellus</taxon>
    </lineage>
</organism>
<gene>
    <name evidence="3" type="ORF">GCM10008995_07830</name>
</gene>
<evidence type="ECO:0000256" key="1">
    <source>
        <dbReference type="SAM" id="MobiDB-lite"/>
    </source>
</evidence>
<dbReference type="InterPro" id="IPR056572">
    <property type="entry name" value="Zn_ribbon_PaaD"/>
</dbReference>
<evidence type="ECO:0000313" key="4">
    <source>
        <dbReference type="Proteomes" id="UP000653099"/>
    </source>
</evidence>
<sequence length="80" mass="8639">MSSSNSSPGCDAGTAVDDDRQDPPEAVCPFCGSEDSDLESTFGSEVSKSQYYCNNCHTVFERIKYDGAMPSTGRERDGSR</sequence>
<keyword evidence="4" id="KW-1185">Reference proteome</keyword>
<protein>
    <recommendedName>
        <fullName evidence="2">PaaD zinc beta ribbon domain-containing protein</fullName>
    </recommendedName>
</protein>
<accession>A0A830EN48</accession>
<name>A0A830EN48_9EURY</name>
<dbReference type="EMBL" id="BMOC01000003">
    <property type="protein sequence ID" value="GGJ00437.1"/>
    <property type="molecule type" value="Genomic_DNA"/>
</dbReference>
<dbReference type="Proteomes" id="UP000653099">
    <property type="component" value="Unassembled WGS sequence"/>
</dbReference>
<evidence type="ECO:0000259" key="2">
    <source>
        <dbReference type="Pfam" id="PF23451"/>
    </source>
</evidence>
<dbReference type="AlphaFoldDB" id="A0A830EN48"/>
<dbReference type="OrthoDB" id="338932at2157"/>
<reference evidence="3" key="1">
    <citation type="journal article" date="2014" name="Int. J. Syst. Evol. Microbiol.">
        <title>Complete genome sequence of Corynebacterium casei LMG S-19264T (=DSM 44701T), isolated from a smear-ripened cheese.</title>
        <authorList>
            <consortium name="US DOE Joint Genome Institute (JGI-PGF)"/>
            <person name="Walter F."/>
            <person name="Albersmeier A."/>
            <person name="Kalinowski J."/>
            <person name="Ruckert C."/>
        </authorList>
    </citation>
    <scope>NUCLEOTIDE SEQUENCE</scope>
    <source>
        <strain evidence="3">JCM 14359</strain>
    </source>
</reference>
<comment type="caution">
    <text evidence="3">The sequence shown here is derived from an EMBL/GenBank/DDBJ whole genome shotgun (WGS) entry which is preliminary data.</text>
</comment>
<feature type="domain" description="PaaD zinc beta ribbon" evidence="2">
    <location>
        <begin position="17"/>
        <end position="64"/>
    </location>
</feature>
<reference evidence="3" key="2">
    <citation type="submission" date="2020-09" db="EMBL/GenBank/DDBJ databases">
        <authorList>
            <person name="Sun Q."/>
            <person name="Ohkuma M."/>
        </authorList>
    </citation>
    <scope>NUCLEOTIDE SEQUENCE</scope>
    <source>
        <strain evidence="3">JCM 14359</strain>
    </source>
</reference>
<dbReference type="RefSeq" id="WP_188786083.1">
    <property type="nucleotide sequence ID" value="NZ_BMOC01000003.1"/>
</dbReference>
<dbReference type="Pfam" id="PF23451">
    <property type="entry name" value="Zn_ribbon_PaaD"/>
    <property type="match status" value="1"/>
</dbReference>
<proteinExistence type="predicted"/>
<feature type="region of interest" description="Disordered" evidence="1">
    <location>
        <begin position="1"/>
        <end position="30"/>
    </location>
</feature>